<feature type="region of interest" description="Disordered" evidence="1">
    <location>
        <begin position="130"/>
        <end position="164"/>
    </location>
</feature>
<organism evidence="2 3">
    <name type="scientific">Jatropha curcas</name>
    <name type="common">Barbados nut</name>
    <dbReference type="NCBI Taxonomy" id="180498"/>
    <lineage>
        <taxon>Eukaryota</taxon>
        <taxon>Viridiplantae</taxon>
        <taxon>Streptophyta</taxon>
        <taxon>Embryophyta</taxon>
        <taxon>Tracheophyta</taxon>
        <taxon>Spermatophyta</taxon>
        <taxon>Magnoliopsida</taxon>
        <taxon>eudicotyledons</taxon>
        <taxon>Gunneridae</taxon>
        <taxon>Pentapetalae</taxon>
        <taxon>rosids</taxon>
        <taxon>fabids</taxon>
        <taxon>Malpighiales</taxon>
        <taxon>Euphorbiaceae</taxon>
        <taxon>Crotonoideae</taxon>
        <taxon>Jatropheae</taxon>
        <taxon>Jatropha</taxon>
    </lineage>
</organism>
<feature type="compositionally biased region" description="Basic residues" evidence="1">
    <location>
        <begin position="48"/>
        <end position="63"/>
    </location>
</feature>
<protein>
    <submittedName>
        <fullName evidence="2">Uncharacterized protein</fullName>
    </submittedName>
</protein>
<dbReference type="EMBL" id="KK914211">
    <property type="protein sequence ID" value="KDP46657.1"/>
    <property type="molecule type" value="Genomic_DNA"/>
</dbReference>
<keyword evidence="3" id="KW-1185">Reference proteome</keyword>
<feature type="compositionally biased region" description="Basic and acidic residues" evidence="1">
    <location>
        <begin position="145"/>
        <end position="164"/>
    </location>
</feature>
<gene>
    <name evidence="2" type="ORF">JCGZ_10966</name>
</gene>
<evidence type="ECO:0000313" key="3">
    <source>
        <dbReference type="Proteomes" id="UP000027138"/>
    </source>
</evidence>
<reference evidence="2 3" key="1">
    <citation type="journal article" date="2014" name="PLoS ONE">
        <title>Global Analysis of Gene Expression Profiles in Physic Nut (Jatropha curcas L.) Seedlings Exposed to Salt Stress.</title>
        <authorList>
            <person name="Zhang L."/>
            <person name="Zhang C."/>
            <person name="Wu P."/>
            <person name="Chen Y."/>
            <person name="Li M."/>
            <person name="Jiang H."/>
            <person name="Wu G."/>
        </authorList>
    </citation>
    <scope>NUCLEOTIDE SEQUENCE [LARGE SCALE GENOMIC DNA]</scope>
    <source>
        <strain evidence="3">cv. GZQX0401</strain>
        <tissue evidence="2">Young leaves</tissue>
    </source>
</reference>
<evidence type="ECO:0000313" key="2">
    <source>
        <dbReference type="EMBL" id="KDP46657.1"/>
    </source>
</evidence>
<dbReference type="Proteomes" id="UP000027138">
    <property type="component" value="Unassembled WGS sequence"/>
</dbReference>
<sequence>MSNQALQCTDRKSDLISVFRAKRRSFCLLKSHRSLAGPLPSPPCTMARKVKPPRNLQRSHHSTQKVARSPNLPSPAPEVEEIGEIRRKIEEQCCRNKRAQSAPLEVQSERRKVGTVSSIATIATSILLNGGRKREGEGGGGAVAREGKEEERKGEKGKERKLGF</sequence>
<proteinExistence type="predicted"/>
<evidence type="ECO:0000256" key="1">
    <source>
        <dbReference type="SAM" id="MobiDB-lite"/>
    </source>
</evidence>
<name>A0A067LE13_JATCU</name>
<accession>A0A067LE13</accession>
<dbReference type="AlphaFoldDB" id="A0A067LE13"/>
<feature type="region of interest" description="Disordered" evidence="1">
    <location>
        <begin position="39"/>
        <end position="82"/>
    </location>
</feature>